<protein>
    <recommendedName>
        <fullName evidence="1">DUF5678 domain-containing protein</fullName>
    </recommendedName>
</protein>
<accession>A0A7G9YPB5</accession>
<proteinExistence type="predicted"/>
<reference evidence="2" key="1">
    <citation type="submission" date="2020-06" db="EMBL/GenBank/DDBJ databases">
        <title>Unique genomic features of the anaerobic methanotrophic archaea.</title>
        <authorList>
            <person name="Chadwick G.L."/>
            <person name="Skennerton C.T."/>
            <person name="Laso-Perez R."/>
            <person name="Leu A.O."/>
            <person name="Speth D.R."/>
            <person name="Yu H."/>
            <person name="Morgan-Lang C."/>
            <person name="Hatzenpichler R."/>
            <person name="Goudeau D."/>
            <person name="Malmstrom R."/>
            <person name="Brazelton W.J."/>
            <person name="Woyke T."/>
            <person name="Hallam S.J."/>
            <person name="Tyson G.W."/>
            <person name="Wegener G."/>
            <person name="Boetius A."/>
            <person name="Orphan V."/>
        </authorList>
    </citation>
    <scope>NUCLEOTIDE SEQUENCE</scope>
</reference>
<evidence type="ECO:0000259" key="1">
    <source>
        <dbReference type="Pfam" id="PF18929"/>
    </source>
</evidence>
<gene>
    <name evidence="2" type="ORF">HMIKAMFF_00009</name>
</gene>
<evidence type="ECO:0000313" key="2">
    <source>
        <dbReference type="EMBL" id="QNO49849.1"/>
    </source>
</evidence>
<dbReference type="InterPro" id="IPR043734">
    <property type="entry name" value="DUF5678"/>
</dbReference>
<dbReference type="Pfam" id="PF18929">
    <property type="entry name" value="DUF5678"/>
    <property type="match status" value="1"/>
</dbReference>
<dbReference type="AlphaFoldDB" id="A0A7G9YPB5"/>
<feature type="domain" description="DUF5678" evidence="1">
    <location>
        <begin position="38"/>
        <end position="82"/>
    </location>
</feature>
<name>A0A7G9YPB5_9EURY</name>
<dbReference type="EMBL" id="MT631398">
    <property type="protein sequence ID" value="QNO49849.1"/>
    <property type="molecule type" value="Genomic_DNA"/>
</dbReference>
<sequence>MPESLPDSEKPLNSVNHPNIMKDAFEYFRTNLVAIMANYEGEYIAIIEDNIVAHGRDAKKVYSSAKEKFPQRTVFLGQVPRKGAMIL</sequence>
<organism evidence="2">
    <name type="scientific">Candidatus Methanogaster sp. ANME-2c ERB4</name>
    <dbReference type="NCBI Taxonomy" id="2759911"/>
    <lineage>
        <taxon>Archaea</taxon>
        <taxon>Methanobacteriati</taxon>
        <taxon>Methanobacteriota</taxon>
        <taxon>Stenosarchaea group</taxon>
        <taxon>Methanomicrobia</taxon>
        <taxon>Methanosarcinales</taxon>
        <taxon>ANME-2 cluster</taxon>
        <taxon>Candidatus Methanogasteraceae</taxon>
        <taxon>Candidatus Methanogaster</taxon>
    </lineage>
</organism>